<accession>A0A174ZY07</accession>
<dbReference type="Proteomes" id="UP000095780">
    <property type="component" value="Unassembled WGS sequence"/>
</dbReference>
<dbReference type="AlphaFoldDB" id="A0A174ZY07"/>
<reference evidence="1 2" key="1">
    <citation type="submission" date="2015-09" db="EMBL/GenBank/DDBJ databases">
        <authorList>
            <consortium name="Pathogen Informatics"/>
        </authorList>
    </citation>
    <scope>NUCLEOTIDE SEQUENCE [LARGE SCALE GENOMIC DNA]</scope>
    <source>
        <strain evidence="1 2">2789STDY5834878</strain>
    </source>
</reference>
<dbReference type="EMBL" id="CZBV01000014">
    <property type="protein sequence ID" value="CUQ92245.1"/>
    <property type="molecule type" value="Genomic_DNA"/>
</dbReference>
<sequence length="95" mass="11149">MPIERKPYVSLNAEKRLEIEQLFKNGYGMEETAAKVDISYTSLYRELRLNDMTEYDYNATVAQDNYIERKRAAKIARRKKWEIENVAKSNGGLHC</sequence>
<evidence type="ECO:0000313" key="1">
    <source>
        <dbReference type="EMBL" id="CUQ92245.1"/>
    </source>
</evidence>
<proteinExistence type="predicted"/>
<dbReference type="RefSeq" id="WP_055288200.1">
    <property type="nucleotide sequence ID" value="NZ_CABIXW010000014.1"/>
</dbReference>
<organism evidence="1 2">
    <name type="scientific">Lachnospira eligens</name>
    <dbReference type="NCBI Taxonomy" id="39485"/>
    <lineage>
        <taxon>Bacteria</taxon>
        <taxon>Bacillati</taxon>
        <taxon>Bacillota</taxon>
        <taxon>Clostridia</taxon>
        <taxon>Lachnospirales</taxon>
        <taxon>Lachnospiraceae</taxon>
        <taxon>Lachnospira</taxon>
    </lineage>
</organism>
<gene>
    <name evidence="1" type="ORF">ERS852492_03062</name>
</gene>
<name>A0A174ZY07_9FIRM</name>
<evidence type="ECO:0000313" key="2">
    <source>
        <dbReference type="Proteomes" id="UP000095780"/>
    </source>
</evidence>
<protein>
    <submittedName>
        <fullName evidence="1">Transposase and inactivated derivatives, IS30 family</fullName>
    </submittedName>
</protein>